<feature type="compositionally biased region" description="Low complexity" evidence="1">
    <location>
        <begin position="438"/>
        <end position="463"/>
    </location>
</feature>
<evidence type="ECO:0000313" key="3">
    <source>
        <dbReference type="EMBL" id="KAK6299708.1"/>
    </source>
</evidence>
<dbReference type="GO" id="GO:2000058">
    <property type="term" value="P:regulation of ubiquitin-dependent protein catabolic process"/>
    <property type="evidence" value="ECO:0007669"/>
    <property type="project" value="TreeGrafter"/>
</dbReference>
<evidence type="ECO:0000313" key="4">
    <source>
        <dbReference type="Proteomes" id="UP001356427"/>
    </source>
</evidence>
<name>A0AAN8KX29_9TELE</name>
<feature type="compositionally biased region" description="Basic and acidic residues" evidence="1">
    <location>
        <begin position="350"/>
        <end position="366"/>
    </location>
</feature>
<evidence type="ECO:0000259" key="2">
    <source>
        <dbReference type="PROSITE" id="PS50030"/>
    </source>
</evidence>
<sequence>MDIALLREQYNLTKEKQKRQTLVVLFRQVSTDDAAEISGQALVNVVPVNQEMKSKHERKRITEQYGLKYIQLIFRGKTLSPEKRLDEQNVKNNSKIMVLLVSEPERKKQMVELEEKKRTQDQSVQRTQKGFQILSERDGTDDPAMTPFLEIADQKGNPLKIPHSKKKALILAMGFHEKGRALMKKKQYDAALCHLVQADDQFGKCGSKLLSTVDNYAVLQLDIVWCYQALEALFCLDDSKQRLQRAEDCFLKCYGERQQRLMKIKGNTGREEGLFLRLYLLQSILAHLCDNEHQATQKLKQAEDLYGRLCLDPGEMKELMDLGFSEQEARLGLRACHGIVNKAAQQITHRRQEREEMKRKESEKRRRRVEDLAILRELGYSKKDAAWALNQTDGDMDGAYRMLLDSTQAESAARTNSIELPIDQSRVEQEAAEDNQGVLPPELLSPSPASSLSEDPSTSSVSTGRTDMHARSGSQGEAPMDVDLVNEVLEDIPLHEEDYLDLTLEEEREVIAKIKSYLNKNCASSS</sequence>
<dbReference type="PROSITE" id="PS50030">
    <property type="entry name" value="UBA"/>
    <property type="match status" value="2"/>
</dbReference>
<gene>
    <name evidence="3" type="ORF">J4Q44_G00297410</name>
</gene>
<dbReference type="Gene3D" id="3.10.20.90">
    <property type="entry name" value="Phosphatidylinositol 3-kinase Catalytic Subunit, Chain A, domain 1"/>
    <property type="match status" value="1"/>
</dbReference>
<dbReference type="InterPro" id="IPR029071">
    <property type="entry name" value="Ubiquitin-like_domsf"/>
</dbReference>
<feature type="region of interest" description="Disordered" evidence="1">
    <location>
        <begin position="345"/>
        <end position="366"/>
    </location>
</feature>
<keyword evidence="4" id="KW-1185">Reference proteome</keyword>
<comment type="caution">
    <text evidence="3">The sequence shown here is derived from an EMBL/GenBank/DDBJ whole genome shotgun (WGS) entry which is preliminary data.</text>
</comment>
<dbReference type="EMBL" id="JAGTTL010000028">
    <property type="protein sequence ID" value="KAK6299708.1"/>
    <property type="molecule type" value="Genomic_DNA"/>
</dbReference>
<reference evidence="3 4" key="1">
    <citation type="submission" date="2021-04" db="EMBL/GenBank/DDBJ databases">
        <authorList>
            <person name="De Guttry C."/>
            <person name="Zahm M."/>
            <person name="Klopp C."/>
            <person name="Cabau C."/>
            <person name="Louis A."/>
            <person name="Berthelot C."/>
            <person name="Parey E."/>
            <person name="Roest Crollius H."/>
            <person name="Montfort J."/>
            <person name="Robinson-Rechavi M."/>
            <person name="Bucao C."/>
            <person name="Bouchez O."/>
            <person name="Gislard M."/>
            <person name="Lluch J."/>
            <person name="Milhes M."/>
            <person name="Lampietro C."/>
            <person name="Lopez Roques C."/>
            <person name="Donnadieu C."/>
            <person name="Braasch I."/>
            <person name="Desvignes T."/>
            <person name="Postlethwait J."/>
            <person name="Bobe J."/>
            <person name="Wedekind C."/>
            <person name="Guiguen Y."/>
        </authorList>
    </citation>
    <scope>NUCLEOTIDE SEQUENCE [LARGE SCALE GENOMIC DNA]</scope>
    <source>
        <strain evidence="3">Cs_M1</strain>
        <tissue evidence="3">Blood</tissue>
    </source>
</reference>
<dbReference type="InterPro" id="IPR041207">
    <property type="entry name" value="NUB1_ubiquitin-like_dom"/>
</dbReference>
<dbReference type="PANTHER" id="PTHR12948:SF3">
    <property type="entry name" value="NEDD8 ULTIMATE BUSTER 1"/>
    <property type="match status" value="1"/>
</dbReference>
<dbReference type="InterPro" id="IPR009060">
    <property type="entry name" value="UBA-like_sf"/>
</dbReference>
<protein>
    <recommendedName>
        <fullName evidence="2">UBA domain-containing protein</fullName>
    </recommendedName>
</protein>
<dbReference type="InterPro" id="IPR015940">
    <property type="entry name" value="UBA"/>
</dbReference>
<dbReference type="SUPFAM" id="SSF46934">
    <property type="entry name" value="UBA-like"/>
    <property type="match status" value="2"/>
</dbReference>
<dbReference type="PANTHER" id="PTHR12948">
    <property type="entry name" value="NEDD8 ULTIMATE BUSTER-1 BS4 PROTEIN"/>
    <property type="match status" value="1"/>
</dbReference>
<dbReference type="Gene3D" id="1.10.8.10">
    <property type="entry name" value="DNA helicase RuvA subunit, C-terminal domain"/>
    <property type="match status" value="2"/>
</dbReference>
<feature type="domain" description="UBA" evidence="2">
    <location>
        <begin position="310"/>
        <end position="350"/>
    </location>
</feature>
<dbReference type="Proteomes" id="UP001356427">
    <property type="component" value="Unassembled WGS sequence"/>
</dbReference>
<evidence type="ECO:0000256" key="1">
    <source>
        <dbReference type="SAM" id="MobiDB-lite"/>
    </source>
</evidence>
<organism evidence="3 4">
    <name type="scientific">Coregonus suidteri</name>
    <dbReference type="NCBI Taxonomy" id="861788"/>
    <lineage>
        <taxon>Eukaryota</taxon>
        <taxon>Metazoa</taxon>
        <taxon>Chordata</taxon>
        <taxon>Craniata</taxon>
        <taxon>Vertebrata</taxon>
        <taxon>Euteleostomi</taxon>
        <taxon>Actinopterygii</taxon>
        <taxon>Neopterygii</taxon>
        <taxon>Teleostei</taxon>
        <taxon>Protacanthopterygii</taxon>
        <taxon>Salmoniformes</taxon>
        <taxon>Salmonidae</taxon>
        <taxon>Coregoninae</taxon>
        <taxon>Coregonus</taxon>
    </lineage>
</organism>
<dbReference type="SMART" id="SM00165">
    <property type="entry name" value="UBA"/>
    <property type="match status" value="2"/>
</dbReference>
<proteinExistence type="predicted"/>
<dbReference type="SUPFAM" id="SSF54236">
    <property type="entry name" value="Ubiquitin-like"/>
    <property type="match status" value="1"/>
</dbReference>
<feature type="region of interest" description="Disordered" evidence="1">
    <location>
        <begin position="427"/>
        <end position="479"/>
    </location>
</feature>
<dbReference type="AlphaFoldDB" id="A0AAN8KX29"/>
<feature type="domain" description="UBA" evidence="2">
    <location>
        <begin position="360"/>
        <end position="406"/>
    </location>
</feature>
<dbReference type="Pfam" id="PF18037">
    <property type="entry name" value="Ubiquitin_5"/>
    <property type="match status" value="1"/>
</dbReference>
<accession>A0AAN8KX29</accession>
<dbReference type="CDD" id="cd14291">
    <property type="entry name" value="UBA1_NUB1_like"/>
    <property type="match status" value="1"/>
</dbReference>
<dbReference type="InterPro" id="IPR039749">
    <property type="entry name" value="NUB1"/>
</dbReference>